<dbReference type="GO" id="GO:0008305">
    <property type="term" value="C:integrin complex"/>
    <property type="evidence" value="ECO:0007669"/>
    <property type="project" value="InterPro"/>
</dbReference>
<dbReference type="PRINTS" id="PR01185">
    <property type="entry name" value="INTEGRINA"/>
</dbReference>
<dbReference type="AlphaFoldDB" id="A0A5P2B5J9"/>
<reference evidence="6 7" key="1">
    <citation type="submission" date="2018-05" db="EMBL/GenBank/DDBJ databases">
        <title>Streptomyces venezuelae.</title>
        <authorList>
            <person name="Kim W."/>
            <person name="Lee N."/>
            <person name="Cho B.-K."/>
        </authorList>
    </citation>
    <scope>NUCLEOTIDE SEQUENCE [LARGE SCALE GENOMIC DNA]</scope>
    <source>
        <strain evidence="6 7">ATCC 14583</strain>
    </source>
</reference>
<dbReference type="InterPro" id="IPR000413">
    <property type="entry name" value="Integrin_alpha"/>
</dbReference>
<dbReference type="Pfam" id="PF01839">
    <property type="entry name" value="FG-GAP"/>
    <property type="match status" value="4"/>
</dbReference>
<dbReference type="InterPro" id="IPR028994">
    <property type="entry name" value="Integrin_alpha_N"/>
</dbReference>
<evidence type="ECO:0000256" key="2">
    <source>
        <dbReference type="ARBA" id="ARBA00022737"/>
    </source>
</evidence>
<dbReference type="SUPFAM" id="SSF69318">
    <property type="entry name" value="Integrin alpha N-terminal domain"/>
    <property type="match status" value="1"/>
</dbReference>
<dbReference type="PROSITE" id="PS51470">
    <property type="entry name" value="FG_GAP"/>
    <property type="match status" value="2"/>
</dbReference>
<keyword evidence="4" id="KW-0325">Glycoprotein</keyword>
<evidence type="ECO:0000256" key="3">
    <source>
        <dbReference type="ARBA" id="ARBA00022801"/>
    </source>
</evidence>
<protein>
    <recommendedName>
        <fullName evidence="8">Integrin-like protein</fullName>
    </recommendedName>
</protein>
<keyword evidence="1 5" id="KW-0732">Signal</keyword>
<sequence length="495" mass="49276">MSPAHRRVLRTMPLIAASLLVGSGLAALTLGQGSARADSAVRATDDFDGDGFADLVVGAPGGTVSGRANAGYVVVTYGSEDGLDPARKKVISRATSGVPGPATAKQEFGRTFTKGDLDHDGYTDLVIGTEGRGSGSGAVVLWGSASGLTGGTAIATYGFAPQAGDFDGDGTTDLALFGRVGSHGDDPVAQGARLWKGPIARTGTPAATLDFMDPSEWWSYEGDERPDPSCRARPEVCVDGPLSVKGPVVPKGVGDVNGDGRADIVMNDYSGDGEWGNSVLYGGATGFKRGDAPGAGDALGVGDVNGDHYDDVVAGASDEDGKVTVSYGSADGLKGDVQKFDQDLPGVPGAEESGDAFGGSLAVGDVTGDGYADIALGVPGEDVRDVTDAGAVVLVHGGAAGVTGTGAQAFHQDTAGVPGVAEKNDLFGAAVSLLDVTGDGHGDLAASSVEENARAGALWSLRGTATGATATGSVAFGPKDVDAPNTAALFGSALR</sequence>
<name>A0A5P2B5J9_STRVZ</name>
<dbReference type="Proteomes" id="UP000323046">
    <property type="component" value="Chromosome"/>
</dbReference>
<dbReference type="OrthoDB" id="344301at2"/>
<keyword evidence="2" id="KW-0677">Repeat</keyword>
<dbReference type="GO" id="GO:0007155">
    <property type="term" value="P:cell adhesion"/>
    <property type="evidence" value="ECO:0007669"/>
    <property type="project" value="InterPro"/>
</dbReference>
<accession>A0A5P2B5J9</accession>
<dbReference type="GO" id="GO:0016787">
    <property type="term" value="F:hydrolase activity"/>
    <property type="evidence" value="ECO:0007669"/>
    <property type="project" value="UniProtKB-KW"/>
</dbReference>
<dbReference type="PANTHER" id="PTHR23221">
    <property type="entry name" value="GLYCOSYLPHOSPHATIDYLINOSITOL PHOSPHOLIPASE D"/>
    <property type="match status" value="1"/>
</dbReference>
<evidence type="ECO:0008006" key="8">
    <source>
        <dbReference type="Google" id="ProtNLM"/>
    </source>
</evidence>
<dbReference type="Gene3D" id="2.130.10.130">
    <property type="entry name" value="Integrin alpha, N-terminal"/>
    <property type="match status" value="3"/>
</dbReference>
<dbReference type="InterPro" id="IPR013517">
    <property type="entry name" value="FG-GAP"/>
</dbReference>
<organism evidence="6 7">
    <name type="scientific">Streptomyces venezuelae</name>
    <dbReference type="NCBI Taxonomy" id="54571"/>
    <lineage>
        <taxon>Bacteria</taxon>
        <taxon>Bacillati</taxon>
        <taxon>Actinomycetota</taxon>
        <taxon>Actinomycetes</taxon>
        <taxon>Kitasatosporales</taxon>
        <taxon>Streptomycetaceae</taxon>
        <taxon>Streptomyces</taxon>
    </lineage>
</organism>
<gene>
    <name evidence="6" type="ORF">DEJ47_03990</name>
</gene>
<dbReference type="InterPro" id="IPR013519">
    <property type="entry name" value="Int_alpha_beta-p"/>
</dbReference>
<evidence type="ECO:0000256" key="4">
    <source>
        <dbReference type="ARBA" id="ARBA00023180"/>
    </source>
</evidence>
<dbReference type="PANTHER" id="PTHR23221:SF7">
    <property type="entry name" value="PHOSPHATIDYLINOSITOL-GLYCAN-SPECIFIC PHOSPHOLIPASE D"/>
    <property type="match status" value="1"/>
</dbReference>
<dbReference type="RefSeq" id="WP_150164974.1">
    <property type="nucleotide sequence ID" value="NZ_CP029193.1"/>
</dbReference>
<keyword evidence="7" id="KW-1185">Reference proteome</keyword>
<feature type="signal peptide" evidence="5">
    <location>
        <begin position="1"/>
        <end position="26"/>
    </location>
</feature>
<evidence type="ECO:0000256" key="1">
    <source>
        <dbReference type="ARBA" id="ARBA00022729"/>
    </source>
</evidence>
<proteinExistence type="predicted"/>
<dbReference type="EMBL" id="CP029193">
    <property type="protein sequence ID" value="QES25724.1"/>
    <property type="molecule type" value="Genomic_DNA"/>
</dbReference>
<dbReference type="SMART" id="SM00191">
    <property type="entry name" value="Int_alpha"/>
    <property type="match status" value="4"/>
</dbReference>
<evidence type="ECO:0000313" key="7">
    <source>
        <dbReference type="Proteomes" id="UP000323046"/>
    </source>
</evidence>
<evidence type="ECO:0000313" key="6">
    <source>
        <dbReference type="EMBL" id="QES25724.1"/>
    </source>
</evidence>
<evidence type="ECO:0000256" key="5">
    <source>
        <dbReference type="SAM" id="SignalP"/>
    </source>
</evidence>
<feature type="chain" id="PRO_5038688251" description="Integrin-like protein" evidence="5">
    <location>
        <begin position="27"/>
        <end position="495"/>
    </location>
</feature>
<keyword evidence="3" id="KW-0378">Hydrolase</keyword>